<proteinExistence type="inferred from homology"/>
<dbReference type="Gene3D" id="3.30.160.110">
    <property type="entry name" value="Siroheme synthase, domain 2"/>
    <property type="match status" value="1"/>
</dbReference>
<dbReference type="InterPro" id="IPR006367">
    <property type="entry name" value="Sirohaem_synthase_N"/>
</dbReference>
<dbReference type="GO" id="GO:0019354">
    <property type="term" value="P:siroheme biosynthetic process"/>
    <property type="evidence" value="ECO:0007669"/>
    <property type="project" value="UniProtKB-UniPathway"/>
</dbReference>
<dbReference type="Pfam" id="PF10414">
    <property type="entry name" value="CysG_dimeriser"/>
    <property type="match status" value="1"/>
</dbReference>
<comment type="caution">
    <text evidence="14">The sequence shown here is derived from an EMBL/GenBank/DDBJ whole genome shotgun (WGS) entry which is preliminary data.</text>
</comment>
<protein>
    <submittedName>
        <fullName evidence="14">Uncharacterized protein</fullName>
    </submittedName>
</protein>
<dbReference type="GO" id="GO:0009236">
    <property type="term" value="P:cobalamin biosynthetic process"/>
    <property type="evidence" value="ECO:0007669"/>
    <property type="project" value="UniProtKB-KW"/>
</dbReference>
<evidence type="ECO:0000256" key="7">
    <source>
        <dbReference type="ARBA" id="ARBA00023027"/>
    </source>
</evidence>
<keyword evidence="3" id="KW-0489">Methyltransferase</keyword>
<keyword evidence="9" id="KW-0627">Porphyrin biosynthesis</keyword>
<feature type="domain" description="Sirohaem synthase dimerisation" evidence="13">
    <location>
        <begin position="150"/>
        <end position="207"/>
    </location>
</feature>
<dbReference type="Gene3D" id="1.10.8.210">
    <property type="entry name" value="Sirohaem synthase, dimerisation domain"/>
    <property type="match status" value="1"/>
</dbReference>
<organism evidence="14">
    <name type="scientific">marine sediment metagenome</name>
    <dbReference type="NCBI Taxonomy" id="412755"/>
    <lineage>
        <taxon>unclassified sequences</taxon>
        <taxon>metagenomes</taxon>
        <taxon>ecological metagenomes</taxon>
    </lineage>
</organism>
<dbReference type="AlphaFoldDB" id="A0A0F9V6S2"/>
<dbReference type="SUPFAM" id="SSF51735">
    <property type="entry name" value="NAD(P)-binding Rossmann-fold domains"/>
    <property type="match status" value="1"/>
</dbReference>
<keyword evidence="7" id="KW-0520">NAD</keyword>
<evidence type="ECO:0000256" key="6">
    <source>
        <dbReference type="ARBA" id="ARBA00023002"/>
    </source>
</evidence>
<dbReference type="InterPro" id="IPR050161">
    <property type="entry name" value="Siro_Cobalamin_biosynth"/>
</dbReference>
<evidence type="ECO:0000256" key="4">
    <source>
        <dbReference type="ARBA" id="ARBA00022679"/>
    </source>
</evidence>
<keyword evidence="6" id="KW-0560">Oxidoreductase</keyword>
<evidence type="ECO:0000259" key="12">
    <source>
        <dbReference type="Pfam" id="PF00590"/>
    </source>
</evidence>
<dbReference type="CDD" id="cd11642">
    <property type="entry name" value="SUMT"/>
    <property type="match status" value="1"/>
</dbReference>
<reference evidence="14" key="1">
    <citation type="journal article" date="2015" name="Nature">
        <title>Complex archaea that bridge the gap between prokaryotes and eukaryotes.</title>
        <authorList>
            <person name="Spang A."/>
            <person name="Saw J.H."/>
            <person name="Jorgensen S.L."/>
            <person name="Zaremba-Niedzwiedzka K."/>
            <person name="Martijn J."/>
            <person name="Lind A.E."/>
            <person name="van Eijk R."/>
            <person name="Schleper C."/>
            <person name="Guy L."/>
            <person name="Ettema T.J."/>
        </authorList>
    </citation>
    <scope>NUCLEOTIDE SEQUENCE</scope>
</reference>
<dbReference type="HAMAP" id="MF_01646">
    <property type="entry name" value="Siroheme_synth"/>
    <property type="match status" value="1"/>
</dbReference>
<dbReference type="PANTHER" id="PTHR45790:SF1">
    <property type="entry name" value="SIROHEME SYNTHASE"/>
    <property type="match status" value="1"/>
</dbReference>
<dbReference type="NCBIfam" id="TIGR01470">
    <property type="entry name" value="cysG_Nterm"/>
    <property type="match status" value="1"/>
</dbReference>
<dbReference type="PIRSF" id="PIRSF036426">
    <property type="entry name" value="Sirohaem_synth"/>
    <property type="match status" value="1"/>
</dbReference>
<evidence type="ECO:0000256" key="8">
    <source>
        <dbReference type="ARBA" id="ARBA00023239"/>
    </source>
</evidence>
<evidence type="ECO:0000259" key="13">
    <source>
        <dbReference type="Pfam" id="PF10414"/>
    </source>
</evidence>
<sequence>MEFLPLFHNLRERRVLVIGGGEIALRKARLLSEAGAKLAVVAPAIEPQLQQLVEQGGGACQLRGYHVDDLNGAVLVIAATDDEALNAQVSADAQARNIPINAVDAPHLCTVIFPAIVDRSPLVIAVSSGSHAPVLARLTRARIETLFPSAYGRLAQLAKRFRQQVKETFPSINQRRVFWENIFQGDVAERVFSGRDEEAAELLLQQLGDQSGKRYQGEVYLVGAGPGDPDLLTFRALRLMQQADVVLHDRLVAPAIIDLCRRDADRIYVGKARANHAVPQEEINQLLVRLAKEGKRVLRLKGGDPFIFGRGGEEIEELAANGIPFQVVPGITAANGCSAYAGIPLTHRDYAQSVRFVTGHLKDGSTNLAWADLVAPGQTLVFYMGLVGLTEICNGLIQHGRAAATPVALVQQGTTSNQKVLIGTLESMPELVARTPITPPTLVIVGEVVSLHDKLKWFSPQAEVVSRGVL</sequence>
<dbReference type="InterPro" id="IPR003043">
    <property type="entry name" value="Uropor_MeTrfase_CS"/>
</dbReference>
<dbReference type="FunFam" id="3.40.1010.10:FF:000001">
    <property type="entry name" value="Siroheme synthase"/>
    <property type="match status" value="1"/>
</dbReference>
<evidence type="ECO:0000256" key="9">
    <source>
        <dbReference type="ARBA" id="ARBA00023244"/>
    </source>
</evidence>
<evidence type="ECO:0000256" key="10">
    <source>
        <dbReference type="ARBA" id="ARBA00023268"/>
    </source>
</evidence>
<keyword evidence="10" id="KW-0511">Multifunctional enzyme</keyword>
<comment type="pathway">
    <text evidence="1">Porphyrin-containing compound metabolism; siroheme biosynthesis; sirohydrochlorin from precorrin-2: step 1/1.</text>
</comment>
<dbReference type="Gene3D" id="3.40.50.720">
    <property type="entry name" value="NAD(P)-binding Rossmann-like Domain"/>
    <property type="match status" value="1"/>
</dbReference>
<feature type="domain" description="Tetrapyrrole methylase" evidence="12">
    <location>
        <begin position="219"/>
        <end position="428"/>
    </location>
</feature>
<keyword evidence="8" id="KW-0456">Lyase</keyword>
<dbReference type="InterPro" id="IPR006366">
    <property type="entry name" value="CobA/CysG_C"/>
</dbReference>
<dbReference type="InterPro" id="IPR019478">
    <property type="entry name" value="Sirohaem_synthase_dimer_dom"/>
</dbReference>
<dbReference type="Pfam" id="PF13241">
    <property type="entry name" value="NAD_binding_7"/>
    <property type="match status" value="1"/>
</dbReference>
<keyword evidence="4" id="KW-0808">Transferase</keyword>
<evidence type="ECO:0000256" key="3">
    <source>
        <dbReference type="ARBA" id="ARBA00022603"/>
    </source>
</evidence>
<dbReference type="NCBIfam" id="TIGR01469">
    <property type="entry name" value="cobA_cysG_Cterm"/>
    <property type="match status" value="1"/>
</dbReference>
<dbReference type="InterPro" id="IPR000878">
    <property type="entry name" value="4pyrrol_Mease"/>
</dbReference>
<dbReference type="InterPro" id="IPR037115">
    <property type="entry name" value="Sirohaem_synt_dimer_dom_sf"/>
</dbReference>
<dbReference type="GO" id="GO:0043115">
    <property type="term" value="F:precorrin-2 dehydrogenase activity"/>
    <property type="evidence" value="ECO:0007669"/>
    <property type="project" value="UniProtKB-EC"/>
</dbReference>
<dbReference type="GO" id="GO:0051266">
    <property type="term" value="F:sirohydrochlorin ferrochelatase activity"/>
    <property type="evidence" value="ECO:0007669"/>
    <property type="project" value="InterPro"/>
</dbReference>
<evidence type="ECO:0000256" key="5">
    <source>
        <dbReference type="ARBA" id="ARBA00022691"/>
    </source>
</evidence>
<dbReference type="GO" id="GO:0051287">
    <property type="term" value="F:NAD binding"/>
    <property type="evidence" value="ECO:0007669"/>
    <property type="project" value="InterPro"/>
</dbReference>
<dbReference type="NCBIfam" id="NF004790">
    <property type="entry name" value="PRK06136.1"/>
    <property type="match status" value="1"/>
</dbReference>
<dbReference type="EMBL" id="LAZR01000430">
    <property type="protein sequence ID" value="KKN69231.1"/>
    <property type="molecule type" value="Genomic_DNA"/>
</dbReference>
<dbReference type="GO" id="GO:0004851">
    <property type="term" value="F:uroporphyrin-III C-methyltransferase activity"/>
    <property type="evidence" value="ECO:0007669"/>
    <property type="project" value="InterPro"/>
</dbReference>
<dbReference type="FunFam" id="3.30.160.110:FF:000001">
    <property type="entry name" value="Siroheme synthase"/>
    <property type="match status" value="1"/>
</dbReference>
<gene>
    <name evidence="14" type="ORF">LCGC14_0443200</name>
</gene>
<evidence type="ECO:0000256" key="2">
    <source>
        <dbReference type="ARBA" id="ARBA00022573"/>
    </source>
</evidence>
<dbReference type="Pfam" id="PF00590">
    <property type="entry name" value="TP_methylase"/>
    <property type="match status" value="1"/>
</dbReference>
<dbReference type="SUPFAM" id="SSF53790">
    <property type="entry name" value="Tetrapyrrole methylase"/>
    <property type="match status" value="1"/>
</dbReference>
<dbReference type="InterPro" id="IPR035996">
    <property type="entry name" value="4pyrrol_Methylase_sf"/>
</dbReference>
<evidence type="ECO:0000313" key="14">
    <source>
        <dbReference type="EMBL" id="KKN69231.1"/>
    </source>
</evidence>
<evidence type="ECO:0000256" key="1">
    <source>
        <dbReference type="ARBA" id="ARBA00005010"/>
    </source>
</evidence>
<dbReference type="Gene3D" id="3.40.1010.10">
    <property type="entry name" value="Cobalt-precorrin-4 Transmethylase, Domain 1"/>
    <property type="match status" value="1"/>
</dbReference>
<dbReference type="UniPathway" id="UPA00262">
    <property type="reaction ID" value="UER00222"/>
</dbReference>
<dbReference type="NCBIfam" id="NF007922">
    <property type="entry name" value="PRK10637.1"/>
    <property type="match status" value="1"/>
</dbReference>
<dbReference type="GO" id="GO:0032259">
    <property type="term" value="P:methylation"/>
    <property type="evidence" value="ECO:0007669"/>
    <property type="project" value="UniProtKB-KW"/>
</dbReference>
<evidence type="ECO:0000256" key="11">
    <source>
        <dbReference type="ARBA" id="ARBA00047561"/>
    </source>
</evidence>
<dbReference type="PANTHER" id="PTHR45790">
    <property type="entry name" value="SIROHEME SYNTHASE-RELATED"/>
    <property type="match status" value="1"/>
</dbReference>
<keyword evidence="5" id="KW-0949">S-adenosyl-L-methionine</keyword>
<dbReference type="InterPro" id="IPR012409">
    <property type="entry name" value="Sirohaem_synth"/>
</dbReference>
<accession>A0A0F9V6S2</accession>
<dbReference type="InterPro" id="IPR036291">
    <property type="entry name" value="NAD(P)-bd_dom_sf"/>
</dbReference>
<dbReference type="InterPro" id="IPR014777">
    <property type="entry name" value="4pyrrole_Mease_sub1"/>
</dbReference>
<comment type="catalytic activity">
    <reaction evidence="11">
        <text>precorrin-2 + NAD(+) = sirohydrochlorin + NADH + 2 H(+)</text>
        <dbReference type="Rhea" id="RHEA:15613"/>
        <dbReference type="ChEBI" id="CHEBI:15378"/>
        <dbReference type="ChEBI" id="CHEBI:57540"/>
        <dbReference type="ChEBI" id="CHEBI:57945"/>
        <dbReference type="ChEBI" id="CHEBI:58351"/>
        <dbReference type="ChEBI" id="CHEBI:58827"/>
        <dbReference type="EC" id="1.3.1.76"/>
    </reaction>
</comment>
<name>A0A0F9V6S2_9ZZZZ</name>
<dbReference type="InterPro" id="IPR014776">
    <property type="entry name" value="4pyrrole_Mease_sub2"/>
</dbReference>
<dbReference type="FunFam" id="3.30.950.10:FF:000001">
    <property type="entry name" value="Siroheme synthase"/>
    <property type="match status" value="1"/>
</dbReference>
<keyword evidence="2" id="KW-0169">Cobalamin biosynthesis</keyword>
<dbReference type="PROSITE" id="PS00840">
    <property type="entry name" value="SUMT_2"/>
    <property type="match status" value="1"/>
</dbReference>
<dbReference type="Gene3D" id="3.30.950.10">
    <property type="entry name" value="Methyltransferase, Cobalt-precorrin-4 Transmethylase, Domain 2"/>
    <property type="match status" value="1"/>
</dbReference>
<dbReference type="SUPFAM" id="SSF75615">
    <property type="entry name" value="Siroheme synthase middle domains-like"/>
    <property type="match status" value="1"/>
</dbReference>